<proteinExistence type="predicted"/>
<evidence type="ECO:0000313" key="2">
    <source>
        <dbReference type="EMBL" id="EAY24676.1"/>
    </source>
</evidence>
<feature type="transmembrane region" description="Helical" evidence="1">
    <location>
        <begin position="6"/>
        <end position="24"/>
    </location>
</feature>
<dbReference type="EMBL" id="AAWS01000064">
    <property type="protein sequence ID" value="EAY24676.1"/>
    <property type="molecule type" value="Genomic_DNA"/>
</dbReference>
<protein>
    <submittedName>
        <fullName evidence="2">Uncharacterized protein</fullName>
    </submittedName>
</protein>
<comment type="caution">
    <text evidence="2">The sequence shown here is derived from an EMBL/GenBank/DDBJ whole genome shotgun (WGS) entry which is preliminary data.</text>
</comment>
<reference evidence="2 3" key="1">
    <citation type="submission" date="2007-01" db="EMBL/GenBank/DDBJ databases">
        <authorList>
            <person name="Haygood M."/>
            <person name="Podell S."/>
            <person name="Anderson C."/>
            <person name="Hopkinson B."/>
            <person name="Roe K."/>
            <person name="Barbeau K."/>
            <person name="Gaasterland T."/>
            <person name="Ferriera S."/>
            <person name="Johnson J."/>
            <person name="Kravitz S."/>
            <person name="Beeson K."/>
            <person name="Sutton G."/>
            <person name="Rogers Y.-H."/>
            <person name="Friedman R."/>
            <person name="Frazier M."/>
            <person name="Venter J.C."/>
        </authorList>
    </citation>
    <scope>NUCLEOTIDE SEQUENCE [LARGE SCALE GENOMIC DNA]</scope>
    <source>
        <strain evidence="2 3">ATCC 23134</strain>
    </source>
</reference>
<evidence type="ECO:0000256" key="1">
    <source>
        <dbReference type="SAM" id="Phobius"/>
    </source>
</evidence>
<keyword evidence="1" id="KW-0812">Transmembrane</keyword>
<keyword evidence="1" id="KW-1133">Transmembrane helix</keyword>
<name>A1ZYB0_MICM2</name>
<organism evidence="2 3">
    <name type="scientific">Microscilla marina ATCC 23134</name>
    <dbReference type="NCBI Taxonomy" id="313606"/>
    <lineage>
        <taxon>Bacteria</taxon>
        <taxon>Pseudomonadati</taxon>
        <taxon>Bacteroidota</taxon>
        <taxon>Cytophagia</taxon>
        <taxon>Cytophagales</taxon>
        <taxon>Microscillaceae</taxon>
        <taxon>Microscilla</taxon>
    </lineage>
</organism>
<accession>A1ZYB0</accession>
<gene>
    <name evidence="2" type="ORF">M23134_00628</name>
</gene>
<dbReference type="AlphaFoldDB" id="A1ZYB0"/>
<dbReference type="Proteomes" id="UP000004095">
    <property type="component" value="Unassembled WGS sequence"/>
</dbReference>
<keyword evidence="1" id="KW-0472">Membrane</keyword>
<evidence type="ECO:0000313" key="3">
    <source>
        <dbReference type="Proteomes" id="UP000004095"/>
    </source>
</evidence>
<sequence length="39" mass="4399">MSTSALIMMITVQVTVTLTMAYFFRKVLTTPSKSNLEDE</sequence>
<keyword evidence="3" id="KW-1185">Reference proteome</keyword>